<proteinExistence type="predicted"/>
<organism evidence="2 3">
    <name type="scientific">Brevundimonas intermedia</name>
    <dbReference type="NCBI Taxonomy" id="74315"/>
    <lineage>
        <taxon>Bacteria</taxon>
        <taxon>Pseudomonadati</taxon>
        <taxon>Pseudomonadota</taxon>
        <taxon>Alphaproteobacteria</taxon>
        <taxon>Caulobacterales</taxon>
        <taxon>Caulobacteraceae</taxon>
        <taxon>Brevundimonas</taxon>
    </lineage>
</organism>
<keyword evidence="3" id="KW-1185">Reference proteome</keyword>
<dbReference type="AlphaFoldDB" id="A0A4Y9S1Z8"/>
<feature type="transmembrane region" description="Helical" evidence="1">
    <location>
        <begin position="92"/>
        <end position="111"/>
    </location>
</feature>
<dbReference type="OrthoDB" id="7189684at2"/>
<dbReference type="Proteomes" id="UP000298216">
    <property type="component" value="Unassembled WGS sequence"/>
</dbReference>
<name>A0A4Y9S1Z8_9CAUL</name>
<sequence>MLTPRRIVMAARLGFALAALGMAVLMLGPFQGLEQMFGLNDKAAHVIAFYGLASGLFLIAPSQRRDDLALYVIAAAFGVELLQALTGRSVSIIDFLAGAAGVAAAWAPGRIEQLRQSFRRHPDLTLSDIDRLDRRLRRRRASTGTSPVSAVQRP</sequence>
<keyword evidence="1" id="KW-1133">Transmembrane helix</keyword>
<feature type="transmembrane region" description="Helical" evidence="1">
    <location>
        <begin position="43"/>
        <end position="61"/>
    </location>
</feature>
<gene>
    <name evidence="2" type="ORF">EGY25_04780</name>
</gene>
<evidence type="ECO:0008006" key="4">
    <source>
        <dbReference type="Google" id="ProtNLM"/>
    </source>
</evidence>
<evidence type="ECO:0000256" key="1">
    <source>
        <dbReference type="SAM" id="Phobius"/>
    </source>
</evidence>
<keyword evidence="1" id="KW-0812">Transmembrane</keyword>
<protein>
    <recommendedName>
        <fullName evidence="4">VanZ family protein</fullName>
    </recommendedName>
</protein>
<keyword evidence="1" id="KW-0472">Membrane</keyword>
<evidence type="ECO:0000313" key="3">
    <source>
        <dbReference type="Proteomes" id="UP000298216"/>
    </source>
</evidence>
<dbReference type="EMBL" id="SPVH01000002">
    <property type="protein sequence ID" value="TFW14511.1"/>
    <property type="molecule type" value="Genomic_DNA"/>
</dbReference>
<evidence type="ECO:0000313" key="2">
    <source>
        <dbReference type="EMBL" id="TFW14511.1"/>
    </source>
</evidence>
<comment type="caution">
    <text evidence="2">The sequence shown here is derived from an EMBL/GenBank/DDBJ whole genome shotgun (WGS) entry which is preliminary data.</text>
</comment>
<accession>A0A4Y9S1Z8</accession>
<feature type="transmembrane region" description="Helical" evidence="1">
    <location>
        <begin position="12"/>
        <end position="31"/>
    </location>
</feature>
<feature type="transmembrane region" description="Helical" evidence="1">
    <location>
        <begin position="68"/>
        <end position="86"/>
    </location>
</feature>
<dbReference type="RefSeq" id="WP_135193896.1">
    <property type="nucleotide sequence ID" value="NZ_SPVH01000002.1"/>
</dbReference>
<reference evidence="2 3" key="1">
    <citation type="submission" date="2019-03" db="EMBL/GenBank/DDBJ databases">
        <title>Draft genome of Brevundimonas sp. a heavy metal resistant soil bacteria.</title>
        <authorList>
            <person name="Soto J."/>
        </authorList>
    </citation>
    <scope>NUCLEOTIDE SEQUENCE [LARGE SCALE GENOMIC DNA]</scope>
    <source>
        <strain evidence="2 3">B-10</strain>
    </source>
</reference>